<sequence length="409" mass="45868">MVSPHVPPLPWRHPRTPGPWRDGNRITLLENGEQFFPAAFAAIAGAQREVLLETFILFEDQVGRDLQRALIQAANRGVRVDLTIDGYGSPSFTPEFLSELVAAGVRVHVFDPHPGWLGIRVNVFRRLHRKLLIVDGMRAFIGGINFSVDHLAGSGPEAKQDYSVELEGPIVGDLLSFARAAAAGDGTGEAWRHPAEVSRDTAGTASVLFALRDNRHRRRGIEREYRRAIANAQREIIIANAYFFPGFGFLRELRRAAKRGVRVCLIVAAESDTPIAHPATRTLYRHLLSAQVEIVEYCERPYHGKVAIIDDDWATIGSSNLDPLSLSLNLEANIFVRDRAFVQALRASLDALRQRQCHAIERTQLGPRRWWHAMARPVLFHVLRRFPRWAGLLPAHTPRKQILSAEQTA</sequence>
<dbReference type="PROSITE" id="PS50035">
    <property type="entry name" value="PLD"/>
    <property type="match status" value="2"/>
</dbReference>
<comment type="subcellular location">
    <subcellularLocation>
        <location evidence="9">Cell membrane</location>
        <topology evidence="9">Peripheral membrane protein</topology>
    </subcellularLocation>
</comment>
<evidence type="ECO:0000313" key="12">
    <source>
        <dbReference type="Proteomes" id="UP000680514"/>
    </source>
</evidence>
<evidence type="ECO:0000256" key="7">
    <source>
        <dbReference type="ARBA" id="ARBA00023209"/>
    </source>
</evidence>
<keyword evidence="1 9" id="KW-1003">Cell membrane</keyword>
<evidence type="ECO:0000256" key="3">
    <source>
        <dbReference type="ARBA" id="ARBA00022679"/>
    </source>
</evidence>
<dbReference type="HAMAP" id="MF_01917">
    <property type="entry name" value="Cardiolipin_synth_ClsB"/>
    <property type="match status" value="1"/>
</dbReference>
<keyword evidence="8 9" id="KW-1208">Phospholipid metabolism</keyword>
<evidence type="ECO:0000256" key="9">
    <source>
        <dbReference type="HAMAP-Rule" id="MF_01917"/>
    </source>
</evidence>
<evidence type="ECO:0000313" key="11">
    <source>
        <dbReference type="EMBL" id="BCT97256.1"/>
    </source>
</evidence>
<accession>A0ABM7QHL7</accession>
<dbReference type="CDD" id="cd09159">
    <property type="entry name" value="PLDc_ybhO_like_2"/>
    <property type="match status" value="1"/>
</dbReference>
<keyword evidence="4" id="KW-0677">Repeat</keyword>
<feature type="active site" evidence="9">
    <location>
        <position position="305"/>
    </location>
</feature>
<dbReference type="InterPro" id="IPR025202">
    <property type="entry name" value="PLD-like_dom"/>
</dbReference>
<dbReference type="SUPFAM" id="SSF56024">
    <property type="entry name" value="Phospholipase D/nuclease"/>
    <property type="match status" value="2"/>
</dbReference>
<dbReference type="CDD" id="cd09110">
    <property type="entry name" value="PLDc_CLS_1"/>
    <property type="match status" value="1"/>
</dbReference>
<keyword evidence="2 9" id="KW-0444">Lipid biosynthesis</keyword>
<dbReference type="Proteomes" id="UP000680514">
    <property type="component" value="Chromosome"/>
</dbReference>
<feature type="active site" evidence="9">
    <location>
        <position position="310"/>
    </location>
</feature>
<gene>
    <name evidence="9 11" type="primary">clsB</name>
    <name evidence="11" type="ORF">LYSHEL_31270</name>
</gene>
<evidence type="ECO:0000256" key="1">
    <source>
        <dbReference type="ARBA" id="ARBA00022475"/>
    </source>
</evidence>
<dbReference type="PANTHER" id="PTHR21248">
    <property type="entry name" value="CARDIOLIPIN SYNTHASE"/>
    <property type="match status" value="1"/>
</dbReference>
<feature type="active site" evidence="9">
    <location>
        <position position="303"/>
    </location>
</feature>
<feature type="domain" description="PLD phosphodiesterase" evidence="10">
    <location>
        <begin position="123"/>
        <end position="150"/>
    </location>
</feature>
<evidence type="ECO:0000256" key="6">
    <source>
        <dbReference type="ARBA" id="ARBA00023136"/>
    </source>
</evidence>
<feature type="active site" evidence="9">
    <location>
        <position position="128"/>
    </location>
</feature>
<dbReference type="EMBL" id="AP024546">
    <property type="protein sequence ID" value="BCT97256.1"/>
    <property type="molecule type" value="Genomic_DNA"/>
</dbReference>
<reference evidence="11 12" key="1">
    <citation type="submission" date="2021-03" db="EMBL/GenBank/DDBJ databases">
        <title>Complete Genome Sequences of Two Lysobacter Strains Isolated from Sea Water (Lysobacter caseinilyticus) and Soil (Lysobacter helvus) in South Korea.</title>
        <authorList>
            <person name="Watanabe Y."/>
            <person name="Arakawa K."/>
        </authorList>
    </citation>
    <scope>NUCLEOTIDE SEQUENCE [LARGE SCALE GENOMIC DNA]</scope>
    <source>
        <strain evidence="11 12">D10</strain>
    </source>
</reference>
<dbReference type="InterPro" id="IPR030872">
    <property type="entry name" value="Cardiolipin_synth_ClsB"/>
</dbReference>
<keyword evidence="7 9" id="KW-0594">Phospholipid biosynthesis</keyword>
<evidence type="ECO:0000256" key="5">
    <source>
        <dbReference type="ARBA" id="ARBA00023098"/>
    </source>
</evidence>
<evidence type="ECO:0000256" key="4">
    <source>
        <dbReference type="ARBA" id="ARBA00022737"/>
    </source>
</evidence>
<comment type="catalytic activity">
    <reaction evidence="9">
        <text>2 a 1,2-diacyl-sn-glycero-3-phospho-(1'-sn-glycerol) = a cardiolipin + glycerol</text>
        <dbReference type="Rhea" id="RHEA:31451"/>
        <dbReference type="ChEBI" id="CHEBI:17754"/>
        <dbReference type="ChEBI" id="CHEBI:62237"/>
        <dbReference type="ChEBI" id="CHEBI:64716"/>
    </reaction>
</comment>
<name>A0ABM7QHL7_9GAMM</name>
<protein>
    <recommendedName>
        <fullName evidence="9">Cardiolipin synthase B</fullName>
        <shortName evidence="9">CL synthase</shortName>
        <ecNumber evidence="9">2.7.8.-</ecNumber>
    </recommendedName>
</protein>
<evidence type="ECO:0000259" key="10">
    <source>
        <dbReference type="PROSITE" id="PS50035"/>
    </source>
</evidence>
<feature type="domain" description="PLD phosphodiesterase" evidence="10">
    <location>
        <begin position="298"/>
        <end position="325"/>
    </location>
</feature>
<keyword evidence="3 9" id="KW-0808">Transferase</keyword>
<dbReference type="NCBIfam" id="NF008427">
    <property type="entry name" value="PRK11263.1"/>
    <property type="match status" value="1"/>
</dbReference>
<comment type="similarity">
    <text evidence="9">Belongs to the phospholipase D family. Cardiolipin synthase subfamily. ClsB sub-subfamily.</text>
</comment>
<feature type="active site" evidence="9">
    <location>
        <position position="135"/>
    </location>
</feature>
<dbReference type="PANTHER" id="PTHR21248:SF23">
    <property type="entry name" value="CARDIOLIPIN SYNTHASE B"/>
    <property type="match status" value="1"/>
</dbReference>
<keyword evidence="5 9" id="KW-0443">Lipid metabolism</keyword>
<dbReference type="SMART" id="SM00155">
    <property type="entry name" value="PLDc"/>
    <property type="match status" value="2"/>
</dbReference>
<dbReference type="Gene3D" id="3.30.870.10">
    <property type="entry name" value="Endonuclease Chain A"/>
    <property type="match status" value="2"/>
</dbReference>
<proteinExistence type="inferred from homology"/>
<dbReference type="EC" id="2.7.8.-" evidence="9"/>
<evidence type="ECO:0000256" key="8">
    <source>
        <dbReference type="ARBA" id="ARBA00023264"/>
    </source>
</evidence>
<keyword evidence="12" id="KW-1185">Reference proteome</keyword>
<feature type="active site" evidence="9">
    <location>
        <position position="130"/>
    </location>
</feature>
<evidence type="ECO:0000256" key="2">
    <source>
        <dbReference type="ARBA" id="ARBA00022516"/>
    </source>
</evidence>
<comment type="function">
    <text evidence="9">Catalyzes the phosphatidyl group transfer from one phosphatidylglycerol molecule to another to form cardiolipin (CL) (diphosphatidylglycerol) and glycerol.</text>
</comment>
<dbReference type="Pfam" id="PF13091">
    <property type="entry name" value="PLDc_2"/>
    <property type="match status" value="2"/>
</dbReference>
<dbReference type="InterPro" id="IPR001736">
    <property type="entry name" value="PLipase_D/transphosphatidylase"/>
</dbReference>
<organism evidence="11 12">
    <name type="scientific">Lysobacter helvus</name>
    <dbReference type="NCBI Taxonomy" id="2675059"/>
    <lineage>
        <taxon>Bacteria</taxon>
        <taxon>Pseudomonadati</taxon>
        <taxon>Pseudomonadota</taxon>
        <taxon>Gammaproteobacteria</taxon>
        <taxon>Lysobacterales</taxon>
        <taxon>Lysobacteraceae</taxon>
        <taxon>Lysobacter</taxon>
    </lineage>
</organism>
<keyword evidence="6 9" id="KW-0472">Membrane</keyword>